<gene>
    <name evidence="7" type="primary">carC</name>
    <name evidence="7" type="ORF">V22_09330</name>
</gene>
<dbReference type="OrthoDB" id="9814556at2"/>
<accession>A0A517T5R7</accession>
<evidence type="ECO:0000256" key="2">
    <source>
        <dbReference type="ARBA" id="ARBA00006046"/>
    </source>
</evidence>
<reference evidence="7 8" key="1">
    <citation type="submission" date="2019-02" db="EMBL/GenBank/DDBJ databases">
        <title>Deep-cultivation of Planctomycetes and their phenomic and genomic characterization uncovers novel biology.</title>
        <authorList>
            <person name="Wiegand S."/>
            <person name="Jogler M."/>
            <person name="Boedeker C."/>
            <person name="Pinto D."/>
            <person name="Vollmers J."/>
            <person name="Rivas-Marin E."/>
            <person name="Kohn T."/>
            <person name="Peeters S.H."/>
            <person name="Heuer A."/>
            <person name="Rast P."/>
            <person name="Oberbeckmann S."/>
            <person name="Bunk B."/>
            <person name="Jeske O."/>
            <person name="Meyerdierks A."/>
            <person name="Storesund J.E."/>
            <person name="Kallscheuer N."/>
            <person name="Luecker S."/>
            <person name="Lage O.M."/>
            <person name="Pohl T."/>
            <person name="Merkel B.J."/>
            <person name="Hornburger P."/>
            <person name="Mueller R.-W."/>
            <person name="Bruemmer F."/>
            <person name="Labrenz M."/>
            <person name="Spormann A.M."/>
            <person name="Op den Camp H."/>
            <person name="Overmann J."/>
            <person name="Amann R."/>
            <person name="Jetten M.S.M."/>
            <person name="Mascher T."/>
            <person name="Medema M.H."/>
            <person name="Devos D.P."/>
            <person name="Kaster A.-K."/>
            <person name="Ovreas L."/>
            <person name="Rohde M."/>
            <person name="Galperin M.Y."/>
            <person name="Jogler C."/>
        </authorList>
    </citation>
    <scope>NUCLEOTIDE SEQUENCE [LARGE SCALE GENOMIC DNA]</scope>
    <source>
        <strain evidence="7 8">V22</strain>
    </source>
</reference>
<dbReference type="KEGG" id="chya:V22_09330"/>
<dbReference type="GO" id="GO:0016117">
    <property type="term" value="P:carotenoid biosynthetic process"/>
    <property type="evidence" value="ECO:0007669"/>
    <property type="project" value="UniProtKB-KW"/>
</dbReference>
<dbReference type="SUPFAM" id="SSF51905">
    <property type="entry name" value="FAD/NAD(P)-binding domain"/>
    <property type="match status" value="1"/>
</dbReference>
<dbReference type="EMBL" id="CP036316">
    <property type="protein sequence ID" value="QDT63708.1"/>
    <property type="molecule type" value="Genomic_DNA"/>
</dbReference>
<dbReference type="PRINTS" id="PR00419">
    <property type="entry name" value="ADXRDTASE"/>
</dbReference>
<dbReference type="EC" id="1.3.99.26" evidence="7"/>
<evidence type="ECO:0000256" key="5">
    <source>
        <dbReference type="RuleBase" id="RU362075"/>
    </source>
</evidence>
<dbReference type="InterPro" id="IPR036188">
    <property type="entry name" value="FAD/NAD-bd_sf"/>
</dbReference>
<keyword evidence="8" id="KW-1185">Reference proteome</keyword>
<protein>
    <submittedName>
        <fullName evidence="7">All-trans-zeta-carotene desaturase</fullName>
        <ecNumber evidence="7">1.3.99.26</ecNumber>
    </submittedName>
</protein>
<comment type="similarity">
    <text evidence="2 5">Belongs to the carotenoid/retinoid oxidoreductase family.</text>
</comment>
<dbReference type="AlphaFoldDB" id="A0A517T5R7"/>
<dbReference type="PROSITE" id="PS00982">
    <property type="entry name" value="PHYTOENE_DH"/>
    <property type="match status" value="1"/>
</dbReference>
<dbReference type="InterPro" id="IPR002937">
    <property type="entry name" value="Amino_oxidase"/>
</dbReference>
<keyword evidence="4 5" id="KW-0560">Oxidoreductase</keyword>
<evidence type="ECO:0000256" key="3">
    <source>
        <dbReference type="ARBA" id="ARBA00022746"/>
    </source>
</evidence>
<name>A0A517T5R7_9PLAN</name>
<dbReference type="Proteomes" id="UP000319976">
    <property type="component" value="Chromosome"/>
</dbReference>
<dbReference type="NCBIfam" id="TIGR02734">
    <property type="entry name" value="crtI_fam"/>
    <property type="match status" value="1"/>
</dbReference>
<proteinExistence type="inferred from homology"/>
<sequence length="528" mass="59927">MIAPNPLKNGSPPRVTIVGAGPGGLASALLLRQAGCEVTVFERLPQVGGRTSSIHADGFRFDLGPTFFLYPRVLQDVFRAIGRDLMDEVPMTRLDPQYRLVFGEGGSLDATADIEAMERQIEQLNPQDVGNFARYLDDNREKLRRFRPILESPFLKWFDAMSPSLLPALPVLRPWLSVDGDLRRYFQDPRLRIAFSFQAKYLGMSPYRCPSLFSILAFLEYEHGVWHPYGGCGQISDRMAEIATEMGVDIRLDEPIDAIRFEGKKAVGVHTEKSGEHACDALVINADFARAMHRLVPDQIRRQWTNRKLKKKDFSCSTYMMYLGIEGLEEDLAHHTIYISENYQENLKEIESKHVLSDDPSVYVQNACVTDRSLAPEGHSTLYVLAPVSHQHDNIDWNTQQRAFRGVVMRQLKRLGIDDLEQRIRFEKIITPQNWDTDYEIHLGATFNLAHSLKQMLHLRPRNRFEDLDGVYIVGGGTHPGSGLPVIYESARISSRLLCEDFGVPYPHVEPTPDPPVRISRDCAVPVR</sequence>
<dbReference type="PANTHER" id="PTHR43734:SF1">
    <property type="entry name" value="PHYTOENE DESATURASE"/>
    <property type="match status" value="1"/>
</dbReference>
<dbReference type="Pfam" id="PF01593">
    <property type="entry name" value="Amino_oxidase"/>
    <property type="match status" value="1"/>
</dbReference>
<evidence type="ECO:0000313" key="7">
    <source>
        <dbReference type="EMBL" id="QDT63708.1"/>
    </source>
</evidence>
<dbReference type="PANTHER" id="PTHR43734">
    <property type="entry name" value="PHYTOENE DESATURASE"/>
    <property type="match status" value="1"/>
</dbReference>
<dbReference type="InterPro" id="IPR014105">
    <property type="entry name" value="Carotenoid/retinoid_OxRdtase"/>
</dbReference>
<dbReference type="GO" id="GO:0016627">
    <property type="term" value="F:oxidoreductase activity, acting on the CH-CH group of donors"/>
    <property type="evidence" value="ECO:0007669"/>
    <property type="project" value="UniProtKB-ARBA"/>
</dbReference>
<evidence type="ECO:0000256" key="4">
    <source>
        <dbReference type="ARBA" id="ARBA00023002"/>
    </source>
</evidence>
<dbReference type="Gene3D" id="3.50.50.60">
    <property type="entry name" value="FAD/NAD(P)-binding domain"/>
    <property type="match status" value="2"/>
</dbReference>
<evidence type="ECO:0000256" key="1">
    <source>
        <dbReference type="ARBA" id="ARBA00004829"/>
    </source>
</evidence>
<keyword evidence="3 5" id="KW-0125">Carotenoid biosynthesis</keyword>
<evidence type="ECO:0000313" key="8">
    <source>
        <dbReference type="Proteomes" id="UP000319976"/>
    </source>
</evidence>
<evidence type="ECO:0000259" key="6">
    <source>
        <dbReference type="Pfam" id="PF01593"/>
    </source>
</evidence>
<comment type="pathway">
    <text evidence="1 5">Carotenoid biosynthesis.</text>
</comment>
<dbReference type="RefSeq" id="WP_145260221.1">
    <property type="nucleotide sequence ID" value="NZ_CP036316.1"/>
</dbReference>
<dbReference type="InterPro" id="IPR008150">
    <property type="entry name" value="Phytoene_DH_bac_CS"/>
</dbReference>
<feature type="domain" description="Amine oxidase" evidence="6">
    <location>
        <begin position="23"/>
        <end position="496"/>
    </location>
</feature>
<organism evidence="7 8">
    <name type="scientific">Calycomorphotria hydatis</name>
    <dbReference type="NCBI Taxonomy" id="2528027"/>
    <lineage>
        <taxon>Bacteria</taxon>
        <taxon>Pseudomonadati</taxon>
        <taxon>Planctomycetota</taxon>
        <taxon>Planctomycetia</taxon>
        <taxon>Planctomycetales</taxon>
        <taxon>Planctomycetaceae</taxon>
        <taxon>Calycomorphotria</taxon>
    </lineage>
</organism>